<feature type="compositionally biased region" description="Polar residues" evidence="9">
    <location>
        <begin position="384"/>
        <end position="428"/>
    </location>
</feature>
<dbReference type="FunFam" id="1.10.10.10:FF:000027">
    <property type="entry name" value="Heat shock transcription factor 1"/>
    <property type="match status" value="1"/>
</dbReference>
<organism evidence="11 12">
    <name type="scientific">Diploscapter pachys</name>
    <dbReference type="NCBI Taxonomy" id="2018661"/>
    <lineage>
        <taxon>Eukaryota</taxon>
        <taxon>Metazoa</taxon>
        <taxon>Ecdysozoa</taxon>
        <taxon>Nematoda</taxon>
        <taxon>Chromadorea</taxon>
        <taxon>Rhabditida</taxon>
        <taxon>Rhabditina</taxon>
        <taxon>Rhabditomorpha</taxon>
        <taxon>Rhabditoidea</taxon>
        <taxon>Rhabditidae</taxon>
        <taxon>Diploscapter</taxon>
    </lineage>
</organism>
<feature type="compositionally biased region" description="Polar residues" evidence="9">
    <location>
        <begin position="50"/>
        <end position="66"/>
    </location>
</feature>
<feature type="region of interest" description="Disordered" evidence="9">
    <location>
        <begin position="384"/>
        <end position="455"/>
    </location>
</feature>
<feature type="compositionally biased region" description="Low complexity" evidence="9">
    <location>
        <begin position="763"/>
        <end position="777"/>
    </location>
</feature>
<dbReference type="InterPro" id="IPR036388">
    <property type="entry name" value="WH-like_DNA-bd_sf"/>
</dbReference>
<dbReference type="AlphaFoldDB" id="A0A2A2JD06"/>
<dbReference type="SUPFAM" id="SSF46785">
    <property type="entry name" value="Winged helix' DNA-binding domain"/>
    <property type="match status" value="1"/>
</dbReference>
<feature type="compositionally biased region" description="Low complexity" evidence="9">
    <location>
        <begin position="434"/>
        <end position="450"/>
    </location>
</feature>
<evidence type="ECO:0000256" key="1">
    <source>
        <dbReference type="ARBA" id="ARBA00004123"/>
    </source>
</evidence>
<name>A0A2A2JD06_9BILA</name>
<dbReference type="InterPro" id="IPR036390">
    <property type="entry name" value="WH_DNA-bd_sf"/>
</dbReference>
<dbReference type="STRING" id="2018661.A0A2A2JD06"/>
<evidence type="ECO:0000256" key="6">
    <source>
        <dbReference type="ARBA" id="ARBA00023242"/>
    </source>
</evidence>
<comment type="subcellular location">
    <subcellularLocation>
        <location evidence="1">Nucleus</location>
    </subcellularLocation>
</comment>
<keyword evidence="5" id="KW-0804">Transcription</keyword>
<dbReference type="GO" id="GO:0005634">
    <property type="term" value="C:nucleus"/>
    <property type="evidence" value="ECO:0007669"/>
    <property type="project" value="UniProtKB-SubCell"/>
</dbReference>
<feature type="domain" description="HSF-type DNA-binding" evidence="10">
    <location>
        <begin position="77"/>
        <end position="183"/>
    </location>
</feature>
<dbReference type="Proteomes" id="UP000218231">
    <property type="component" value="Unassembled WGS sequence"/>
</dbReference>
<dbReference type="GO" id="GO:0043565">
    <property type="term" value="F:sequence-specific DNA binding"/>
    <property type="evidence" value="ECO:0007669"/>
    <property type="project" value="InterPro"/>
</dbReference>
<keyword evidence="3" id="KW-0805">Transcription regulation</keyword>
<protein>
    <recommendedName>
        <fullName evidence="10">HSF-type DNA-binding domain-containing protein</fullName>
    </recommendedName>
</protein>
<feature type="region of interest" description="Disordered" evidence="9">
    <location>
        <begin position="276"/>
        <end position="299"/>
    </location>
</feature>
<evidence type="ECO:0000256" key="3">
    <source>
        <dbReference type="ARBA" id="ARBA00023015"/>
    </source>
</evidence>
<evidence type="ECO:0000259" key="10">
    <source>
        <dbReference type="SMART" id="SM00415"/>
    </source>
</evidence>
<evidence type="ECO:0000256" key="8">
    <source>
        <dbReference type="SAM" id="Coils"/>
    </source>
</evidence>
<dbReference type="Gene3D" id="1.10.10.10">
    <property type="entry name" value="Winged helix-like DNA-binding domain superfamily/Winged helix DNA-binding domain"/>
    <property type="match status" value="1"/>
</dbReference>
<feature type="compositionally biased region" description="Polar residues" evidence="9">
    <location>
        <begin position="738"/>
        <end position="762"/>
    </location>
</feature>
<comment type="caution">
    <text evidence="11">The sequence shown here is derived from an EMBL/GenBank/DDBJ whole genome shotgun (WGS) entry which is preliminary data.</text>
</comment>
<keyword evidence="8" id="KW-0175">Coiled coil</keyword>
<gene>
    <name evidence="11" type="ORF">WR25_21251</name>
</gene>
<sequence length="786" mass="87404">MSGNFINYHQLLKGSLSVSVDFGLHQSPGTEPADMSFNGQGGRVPKTEIGANSSSQGQKSDQNAGGNQLPLPRDEEKMPLFLIKLWNIVEDPSLQQIIKWDESGTSFHITDPYSFCRNVLPHYFKHNNINSLIRQLNMYGFRKMTPLNQGGLTRTESDQDHLEFSHPYFVRDHPDLLVNIKRKQSARSVEPNMSTQTQANLELVVNEIRSLRDKQKNMDNRMHQLINENKNLHNEVSTMKQQHNRQQAIVKKLVQFLIVMVQPRLTTNRMVKKGVLAIDEPPTKKPRSSGPGAGAAANPNNLSELLDRLERELINNADFRRAGPIIADVTDEVDPSPLIEEQQNEAYSPSNYQNNLQEQAFKKFLRFQKSNILQQEVHINSPTIVTQPSPVMPQNQMGNQRQYATRYASRQSPANSNSGGVRYTSNLQRGGAVPQPQVQQQQPMQSPHGQMSGIRQGILNDNGIQSGNGSTELEQYMAPQTTSTNRQQMNVASSSAQLSPQEFPQAFSPTIAMSPSLDRQISQELQMSARNPFEGNLGTSRHPTAAVAPLQQRHEQFASILMSQDAAESAQIPQTIDTLEMMPTTLQDYFNGVDLGIDSCRDLLTNTDWNFDFNDQVEMLQELTNSDPRQVYGQQLALEGGPNQAQIQQQMVGGQQHTDGAHDYVIDQASSPLVQAISPGATSSGAASVENIGTGGQSYNMGGAQRLDLEGLEPLFDDEQFLMTTPDPLGQHMAYSPPTHTNSSGPLIPNQINQQSQGRQNMPSQTLPPQQSPQPASTYRRQSGRR</sequence>
<feature type="region of interest" description="Disordered" evidence="9">
    <location>
        <begin position="29"/>
        <end position="72"/>
    </location>
</feature>
<evidence type="ECO:0000313" key="11">
    <source>
        <dbReference type="EMBL" id="PAV59658.1"/>
    </source>
</evidence>
<dbReference type="PANTHER" id="PTHR10015">
    <property type="entry name" value="HEAT SHOCK TRANSCRIPTION FACTOR"/>
    <property type="match status" value="1"/>
</dbReference>
<evidence type="ECO:0000256" key="2">
    <source>
        <dbReference type="ARBA" id="ARBA00006403"/>
    </source>
</evidence>
<evidence type="ECO:0000256" key="7">
    <source>
        <dbReference type="RuleBase" id="RU004020"/>
    </source>
</evidence>
<keyword evidence="4" id="KW-0238">DNA-binding</keyword>
<dbReference type="GO" id="GO:0003700">
    <property type="term" value="F:DNA-binding transcription factor activity"/>
    <property type="evidence" value="ECO:0007669"/>
    <property type="project" value="InterPro"/>
</dbReference>
<proteinExistence type="inferred from homology"/>
<evidence type="ECO:0000313" key="12">
    <source>
        <dbReference type="Proteomes" id="UP000218231"/>
    </source>
</evidence>
<dbReference type="PRINTS" id="PR00056">
    <property type="entry name" value="HSFDOMAIN"/>
</dbReference>
<keyword evidence="6" id="KW-0539">Nucleus</keyword>
<reference evidence="11 12" key="1">
    <citation type="journal article" date="2017" name="Curr. Biol.">
        <title>Genome architecture and evolution of a unichromosomal asexual nematode.</title>
        <authorList>
            <person name="Fradin H."/>
            <person name="Zegar C."/>
            <person name="Gutwein M."/>
            <person name="Lucas J."/>
            <person name="Kovtun M."/>
            <person name="Corcoran D."/>
            <person name="Baugh L.R."/>
            <person name="Kiontke K."/>
            <person name="Gunsalus K."/>
            <person name="Fitch D.H."/>
            <person name="Piano F."/>
        </authorList>
    </citation>
    <scope>NUCLEOTIDE SEQUENCE [LARGE SCALE GENOMIC DNA]</scope>
    <source>
        <strain evidence="11">PF1309</strain>
    </source>
</reference>
<comment type="similarity">
    <text evidence="2 7">Belongs to the HSF family.</text>
</comment>
<dbReference type="PANTHER" id="PTHR10015:SF427">
    <property type="entry name" value="HEAT SHOCK FACTOR PROTEIN"/>
    <property type="match status" value="1"/>
</dbReference>
<keyword evidence="12" id="KW-1185">Reference proteome</keyword>
<dbReference type="SMART" id="SM00415">
    <property type="entry name" value="HSF"/>
    <property type="match status" value="1"/>
</dbReference>
<dbReference type="InterPro" id="IPR000232">
    <property type="entry name" value="HSF_DNA-bd"/>
</dbReference>
<dbReference type="EMBL" id="LIAE01010510">
    <property type="protein sequence ID" value="PAV59658.1"/>
    <property type="molecule type" value="Genomic_DNA"/>
</dbReference>
<evidence type="ECO:0000256" key="5">
    <source>
        <dbReference type="ARBA" id="ARBA00023163"/>
    </source>
</evidence>
<feature type="coiled-coil region" evidence="8">
    <location>
        <begin position="201"/>
        <end position="242"/>
    </location>
</feature>
<dbReference type="Pfam" id="PF00447">
    <property type="entry name" value="HSF_DNA-bind"/>
    <property type="match status" value="1"/>
</dbReference>
<feature type="region of interest" description="Disordered" evidence="9">
    <location>
        <begin position="722"/>
        <end position="786"/>
    </location>
</feature>
<accession>A0A2A2JD06</accession>
<evidence type="ECO:0000256" key="4">
    <source>
        <dbReference type="ARBA" id="ARBA00023125"/>
    </source>
</evidence>
<dbReference type="OrthoDB" id="60033at2759"/>
<evidence type="ECO:0000256" key="9">
    <source>
        <dbReference type="SAM" id="MobiDB-lite"/>
    </source>
</evidence>